<keyword evidence="1" id="KW-0175">Coiled coil</keyword>
<feature type="compositionally biased region" description="Low complexity" evidence="2">
    <location>
        <begin position="183"/>
        <end position="196"/>
    </location>
</feature>
<feature type="compositionally biased region" description="Basic and acidic residues" evidence="2">
    <location>
        <begin position="381"/>
        <end position="397"/>
    </location>
</feature>
<sequence>MATPSTADFSESFAHLTLDNTDKLSSTDEISVHSLQDLQAFLDLARKHDNETNENEHGQEFQSAAISSHLTPLIRNNNKFQRRDFLTGSMGDSMGVSTGTTTGNSISDNRYKEDGIANTANKTDAAALFKTLQPFIDEHLARLRGRPFNSANYSHHRLDLDGDLKVDDTFDKLRRPSIESNRPSSPLTTPPQSSESRFTDSKGTFVDEDLCRPITNEEGYKNDRAQTHKHWNSQMGNKGMQAEGNESLDWLSNAEADVDSNADVPQLELPDLTTHEIDLGAKKLLVAENTIAQLRLELEQYKQQNSEMINELQFLRRQVEDQHGHSGPTNKYQSQNIDQDNEIPQNDQDIQNQQINQNQSTPNHPNNLLDTSKPIRSGSEQLHEENSTQTERTERALDASSIPEEFRPYYHRLQLDKVETLTSEEKSNLIKRIMLSLLVSDYDHLSSVMPQVGSYLRLTSKFLDNLHLKLYYNNEIGPLRYLQDYNLHTDDGLEECLDGMFNMLM</sequence>
<evidence type="ECO:0000313" key="4">
    <source>
        <dbReference type="Proteomes" id="UP000182334"/>
    </source>
</evidence>
<feature type="region of interest" description="Disordered" evidence="2">
    <location>
        <begin position="379"/>
        <end position="401"/>
    </location>
</feature>
<keyword evidence="4" id="KW-1185">Reference proteome</keyword>
<evidence type="ECO:0000313" key="3">
    <source>
        <dbReference type="EMBL" id="SGZ55612.1"/>
    </source>
</evidence>
<feature type="region of interest" description="Disordered" evidence="2">
    <location>
        <begin position="320"/>
        <end position="344"/>
    </location>
</feature>
<proteinExistence type="predicted"/>
<gene>
    <name evidence="3" type="ORF">SAMEA4029010_CIC11G00000003602</name>
</gene>
<dbReference type="OrthoDB" id="4086209at2759"/>
<feature type="compositionally biased region" description="Low complexity" evidence="2">
    <location>
        <begin position="335"/>
        <end position="344"/>
    </location>
</feature>
<evidence type="ECO:0000256" key="2">
    <source>
        <dbReference type="SAM" id="MobiDB-lite"/>
    </source>
</evidence>
<dbReference type="AlphaFoldDB" id="A0A1L0DGH0"/>
<feature type="region of interest" description="Disordered" evidence="2">
    <location>
        <begin position="174"/>
        <end position="202"/>
    </location>
</feature>
<evidence type="ECO:0000256" key="1">
    <source>
        <dbReference type="SAM" id="Coils"/>
    </source>
</evidence>
<feature type="coiled-coil region" evidence="1">
    <location>
        <begin position="284"/>
        <end position="318"/>
    </location>
</feature>
<dbReference type="Pfam" id="PF11778">
    <property type="entry name" value="SID"/>
    <property type="match status" value="1"/>
</dbReference>
<dbReference type="EMBL" id="LT635760">
    <property type="protein sequence ID" value="SGZ55612.1"/>
    <property type="molecule type" value="Genomic_DNA"/>
</dbReference>
<name>A0A1L0DGH0_9ASCO</name>
<organism evidence="3 4">
    <name type="scientific">Sungouiella intermedia</name>
    <dbReference type="NCBI Taxonomy" id="45354"/>
    <lineage>
        <taxon>Eukaryota</taxon>
        <taxon>Fungi</taxon>
        <taxon>Dikarya</taxon>
        <taxon>Ascomycota</taxon>
        <taxon>Saccharomycotina</taxon>
        <taxon>Pichiomycetes</taxon>
        <taxon>Metschnikowiaceae</taxon>
        <taxon>Sungouiella</taxon>
    </lineage>
</organism>
<dbReference type="InterPro" id="IPR021750">
    <property type="entry name" value="Sid4-like"/>
</dbReference>
<dbReference type="Proteomes" id="UP000182334">
    <property type="component" value="Chromosome V"/>
</dbReference>
<reference evidence="3 4" key="1">
    <citation type="submission" date="2016-10" db="EMBL/GenBank/DDBJ databases">
        <authorList>
            <person name="de Groot N.N."/>
        </authorList>
    </citation>
    <scope>NUCLEOTIDE SEQUENCE [LARGE SCALE GENOMIC DNA]</scope>
    <source>
        <strain evidence="3 4">CBS 141442</strain>
    </source>
</reference>
<accession>A0A1L0DGH0</accession>
<protein>
    <submittedName>
        <fullName evidence="3">CIC11C00000003602</fullName>
    </submittedName>
</protein>
<dbReference type="STRING" id="45354.A0A1L0DGH0"/>